<keyword evidence="3" id="KW-0032">Aminotransferase</keyword>
<evidence type="ECO:0000313" key="3">
    <source>
        <dbReference type="EMBL" id="BBE33435.1"/>
    </source>
</evidence>
<dbReference type="Gene3D" id="3.90.1150.10">
    <property type="entry name" value="Aspartate Aminotransferase, domain 1"/>
    <property type="match status" value="1"/>
</dbReference>
<dbReference type="InterPro" id="IPR015422">
    <property type="entry name" value="PyrdxlP-dep_Trfase_small"/>
</dbReference>
<dbReference type="SUPFAM" id="SSF53383">
    <property type="entry name" value="PLP-dependent transferases"/>
    <property type="match status" value="1"/>
</dbReference>
<accession>A0AAD1D4F1</accession>
<keyword evidence="3" id="KW-0808">Transferase</keyword>
<proteinExistence type="predicted"/>
<reference evidence="3 5" key="1">
    <citation type="submission" date="2018-06" db="EMBL/GenBank/DDBJ databases">
        <title>Complete Genome Sequence of the Microcystin-Degrading Bacterium Sphingosinicella microcystinivorans Strain B-9.</title>
        <authorList>
            <person name="Jin H."/>
            <person name="Nishizawa T."/>
            <person name="Guo Y."/>
            <person name="Nishizawa A."/>
            <person name="Park H."/>
            <person name="Kato H."/>
            <person name="Tsuji K."/>
            <person name="Harada K."/>
        </authorList>
    </citation>
    <scope>NUCLEOTIDE SEQUENCE [LARGE SCALE GENOMIC DNA]</scope>
    <source>
        <strain evidence="3 5">B9</strain>
    </source>
</reference>
<keyword evidence="1" id="KW-0663">Pyridoxal phosphate</keyword>
<keyword evidence="6" id="KW-1185">Reference proteome</keyword>
<name>A0AAD1D4F1_SPHMI</name>
<dbReference type="EMBL" id="AP018711">
    <property type="protein sequence ID" value="BBE33435.1"/>
    <property type="molecule type" value="Genomic_DNA"/>
</dbReference>
<dbReference type="GO" id="GO:0016829">
    <property type="term" value="F:lyase activity"/>
    <property type="evidence" value="ECO:0007669"/>
    <property type="project" value="UniProtKB-KW"/>
</dbReference>
<evidence type="ECO:0000256" key="1">
    <source>
        <dbReference type="ARBA" id="ARBA00022898"/>
    </source>
</evidence>
<dbReference type="Proteomes" id="UP000275727">
    <property type="component" value="Chromosome"/>
</dbReference>
<reference evidence="4 6" key="2">
    <citation type="submission" date="2018-10" db="EMBL/GenBank/DDBJ databases">
        <title>Genomic Encyclopedia of Type Strains, Phase IV (KMG-IV): sequencing the most valuable type-strain genomes for metagenomic binning, comparative biology and taxonomic classification.</title>
        <authorList>
            <person name="Goeker M."/>
        </authorList>
    </citation>
    <scope>NUCLEOTIDE SEQUENCE [LARGE SCALE GENOMIC DNA]</scope>
    <source>
        <strain evidence="4 6">DSM 19791</strain>
    </source>
</reference>
<evidence type="ECO:0000313" key="6">
    <source>
        <dbReference type="Proteomes" id="UP000276029"/>
    </source>
</evidence>
<dbReference type="InterPro" id="IPR015424">
    <property type="entry name" value="PyrdxlP-dep_Trfase"/>
</dbReference>
<dbReference type="InterPro" id="IPR015421">
    <property type="entry name" value="PyrdxlP-dep_Trfase_major"/>
</dbReference>
<gene>
    <name evidence="4" type="ORF">DFR51_0051</name>
    <name evidence="3" type="ORF">SmB9_10930</name>
</gene>
<dbReference type="GO" id="GO:0008483">
    <property type="term" value="F:transaminase activity"/>
    <property type="evidence" value="ECO:0007669"/>
    <property type="project" value="UniProtKB-KW"/>
</dbReference>
<dbReference type="Gene3D" id="3.40.640.10">
    <property type="entry name" value="Type I PLP-dependent aspartate aminotransferase-like (Major domain)"/>
    <property type="match status" value="1"/>
</dbReference>
<feature type="domain" description="Aminotransferase class V" evidence="2">
    <location>
        <begin position="62"/>
        <end position="305"/>
    </location>
</feature>
<dbReference type="AlphaFoldDB" id="A0AAD1D4F1"/>
<evidence type="ECO:0000313" key="4">
    <source>
        <dbReference type="EMBL" id="RKS90522.1"/>
    </source>
</evidence>
<dbReference type="KEGG" id="smic:SmB9_10930"/>
<evidence type="ECO:0000259" key="2">
    <source>
        <dbReference type="Pfam" id="PF00266"/>
    </source>
</evidence>
<protein>
    <submittedName>
        <fullName evidence="3">Aminotransferase</fullName>
    </submittedName>
    <submittedName>
        <fullName evidence="4">Selenocysteine lyase/cysteine desulfurase</fullName>
    </submittedName>
</protein>
<dbReference type="PANTHER" id="PTHR43586">
    <property type="entry name" value="CYSTEINE DESULFURASE"/>
    <property type="match status" value="1"/>
</dbReference>
<dbReference type="Proteomes" id="UP000276029">
    <property type="component" value="Unassembled WGS sequence"/>
</dbReference>
<dbReference type="Pfam" id="PF00266">
    <property type="entry name" value="Aminotran_5"/>
    <property type="match status" value="1"/>
</dbReference>
<evidence type="ECO:0000313" key="5">
    <source>
        <dbReference type="Proteomes" id="UP000275727"/>
    </source>
</evidence>
<dbReference type="EMBL" id="RBWX01000007">
    <property type="protein sequence ID" value="RKS90522.1"/>
    <property type="molecule type" value="Genomic_DNA"/>
</dbReference>
<organism evidence="3 5">
    <name type="scientific">Sphingosinicella microcystinivorans</name>
    <dbReference type="NCBI Taxonomy" id="335406"/>
    <lineage>
        <taxon>Bacteria</taxon>
        <taxon>Pseudomonadati</taxon>
        <taxon>Pseudomonadota</taxon>
        <taxon>Alphaproteobacteria</taxon>
        <taxon>Sphingomonadales</taxon>
        <taxon>Sphingosinicellaceae</taxon>
        <taxon>Sphingosinicella</taxon>
    </lineage>
</organism>
<keyword evidence="4" id="KW-0456">Lyase</keyword>
<sequence>MGFWLNGTMSMIPCQRDRFDIPREVAYLNCAYMSPLAHDVSAAASKGVALKTAPWTYRPADFFTHTETARSRFAALAGGKPDDFAIVPSVSYGLAVAARNLPLRRGQDIVVLADQFPSNLYIWREHAIACGARIVTVTREAGEAWTPAVLAAIGPDTGIVAVPNCHWADGGLVDLETVGAACRKAGAALVLDLTQSIGALPFDVDRVQPDFMVAACYKWAMGPYGMGMLYVAPKHHGGTPIEHNWMNRGGSEDFSRLVDYRNDFQPGARRFDMGEKANPPLLMGAAAAIDMLLGWGIANIAETLGSRNLALGEAARGIGLLAPDPATRAPHFLSLGFPSDVPGGLLDRLAAENVFVSLRGRSLRVTPHLYNDDTDCERLIAVLREALG</sequence>
<dbReference type="PANTHER" id="PTHR43586:SF15">
    <property type="entry name" value="BLR3095 PROTEIN"/>
    <property type="match status" value="1"/>
</dbReference>
<dbReference type="InterPro" id="IPR000192">
    <property type="entry name" value="Aminotrans_V_dom"/>
</dbReference>